<evidence type="ECO:0000256" key="1">
    <source>
        <dbReference type="SAM" id="Coils"/>
    </source>
</evidence>
<sequence length="590" mass="68644">MPNASMTISDIAVHSIEYFTELLRSLNNDYTDFVPCKAAIQFLSSKMEIEIDLFLSKSNSSWVNPIGICFIEFWRLYEELLKHYCLINFVQDCDGILYGMIYLRDRIIDETTEQNKLSRLDNSYTIDQLGVKSVGLTVEQIHSIILEIISKDICNESSTYWQDVLNQIPQDENSIMFLELVDISNSILQWLREYLDNRVNTTICTNNYLTTNIISARGGTDNSSVKAISSYKTNVVDKDVDCNISSNSIIGNSDNGETYIDSSERLPWKGQTMFSNFRELQISLQYIQERVIMSSDKEKNSYFLKRDENAIRKISHMITELEDYLYSQIDILNKERYISEQIKSENRNLRKQLKSLIKESEEYKFDVQNSNLHKNRSEKETEQFILQKNKLSSDLIRYKEENRTLEKKYENLLYNFNELKEMHEILLEENRQLITEINRPNEESQLLAFQQIDVCNDQEIHRYTPRISLDPSMIGHRVTDYTSRPKSNTVYRKDSHEIKDTCDTESGGAYKVPAIIGAIPDFLESYIQNPVSCQTYRKKNGYFPGKVIGWGSRVVRVVPTITENNLFGNQVGPMHSEHMIVPFEKGPQET</sequence>
<protein>
    <submittedName>
        <fullName evidence="2">Coiled-coil protein</fullName>
    </submittedName>
</protein>
<evidence type="ECO:0000313" key="2">
    <source>
        <dbReference type="EMBL" id="KAJ1611491.1"/>
    </source>
</evidence>
<dbReference type="Proteomes" id="UP001071777">
    <property type="component" value="Unassembled WGS sequence"/>
</dbReference>
<keyword evidence="3" id="KW-1185">Reference proteome</keyword>
<name>A0ABQ8P8W0_9CRYT</name>
<evidence type="ECO:0000313" key="3">
    <source>
        <dbReference type="Proteomes" id="UP001071777"/>
    </source>
</evidence>
<dbReference type="EMBL" id="JAPCXB010000058">
    <property type="protein sequence ID" value="KAJ1611491.1"/>
    <property type="molecule type" value="Genomic_DNA"/>
</dbReference>
<feature type="coiled-coil region" evidence="1">
    <location>
        <begin position="339"/>
        <end position="436"/>
    </location>
</feature>
<accession>A0ABQ8P8W0</accession>
<gene>
    <name evidence="2" type="ORF">OJ252_1520</name>
</gene>
<reference evidence="2" key="1">
    <citation type="submission" date="2022-10" db="EMBL/GenBank/DDBJ databases">
        <title>Adaptive evolution leads to modifications in subtelomeric GC content in a zoonotic Cryptosporidium species.</title>
        <authorList>
            <person name="Li J."/>
            <person name="Feng Y."/>
            <person name="Xiao L."/>
        </authorList>
    </citation>
    <scope>NUCLEOTIDE SEQUENCE</scope>
    <source>
        <strain evidence="2">25894</strain>
    </source>
</reference>
<organism evidence="2 3">
    <name type="scientific">Cryptosporidium canis</name>
    <dbReference type="NCBI Taxonomy" id="195482"/>
    <lineage>
        <taxon>Eukaryota</taxon>
        <taxon>Sar</taxon>
        <taxon>Alveolata</taxon>
        <taxon>Apicomplexa</taxon>
        <taxon>Conoidasida</taxon>
        <taxon>Coccidia</taxon>
        <taxon>Eucoccidiorida</taxon>
        <taxon>Eimeriorina</taxon>
        <taxon>Cryptosporidiidae</taxon>
        <taxon>Cryptosporidium</taxon>
    </lineage>
</organism>
<comment type="caution">
    <text evidence="2">The sequence shown here is derived from an EMBL/GenBank/DDBJ whole genome shotgun (WGS) entry which is preliminary data.</text>
</comment>
<proteinExistence type="predicted"/>
<keyword evidence="1" id="KW-0175">Coiled coil</keyword>